<proteinExistence type="predicted"/>
<dbReference type="GO" id="GO:0020037">
    <property type="term" value="F:heme binding"/>
    <property type="evidence" value="ECO:0007669"/>
    <property type="project" value="TreeGrafter"/>
</dbReference>
<dbReference type="GO" id="GO:0006879">
    <property type="term" value="P:intracellular iron ion homeostasis"/>
    <property type="evidence" value="ECO:0007669"/>
    <property type="project" value="UniProtKB-KW"/>
</dbReference>
<dbReference type="GO" id="GO:0008199">
    <property type="term" value="F:ferric iron binding"/>
    <property type="evidence" value="ECO:0007669"/>
    <property type="project" value="InterPro"/>
</dbReference>
<evidence type="ECO:0000256" key="6">
    <source>
        <dbReference type="ARBA" id="ARBA00022723"/>
    </source>
</evidence>
<dbReference type="Proteomes" id="UP000642748">
    <property type="component" value="Unassembled WGS sequence"/>
</dbReference>
<gene>
    <name evidence="11" type="ORF">Raf01_59850</name>
</gene>
<dbReference type="InterPro" id="IPR002024">
    <property type="entry name" value="Bacterioferritin"/>
</dbReference>
<comment type="cofactor">
    <cofactor evidence="1">
        <name>heme b</name>
        <dbReference type="ChEBI" id="CHEBI:60344"/>
    </cofactor>
</comment>
<evidence type="ECO:0000313" key="12">
    <source>
        <dbReference type="Proteomes" id="UP000642748"/>
    </source>
</evidence>
<dbReference type="RefSeq" id="WP_203921358.1">
    <property type="nucleotide sequence ID" value="NZ_BONZ01000057.1"/>
</dbReference>
<keyword evidence="7" id="KW-0408">Iron</keyword>
<dbReference type="PANTHER" id="PTHR30295">
    <property type="entry name" value="BACTERIOFERRITIN"/>
    <property type="match status" value="1"/>
</dbReference>
<keyword evidence="4" id="KW-0409">Iron storage</keyword>
<evidence type="ECO:0000256" key="4">
    <source>
        <dbReference type="ARBA" id="ARBA00022434"/>
    </source>
</evidence>
<dbReference type="GO" id="GO:0006826">
    <property type="term" value="P:iron ion transport"/>
    <property type="evidence" value="ECO:0007669"/>
    <property type="project" value="InterPro"/>
</dbReference>
<evidence type="ECO:0000259" key="10">
    <source>
        <dbReference type="PROSITE" id="PS50905"/>
    </source>
</evidence>
<dbReference type="InterPro" id="IPR009078">
    <property type="entry name" value="Ferritin-like_SF"/>
</dbReference>
<dbReference type="Gene3D" id="1.20.1260.10">
    <property type="match status" value="1"/>
</dbReference>
<dbReference type="PANTHER" id="PTHR30295:SF0">
    <property type="entry name" value="BACTERIOFERRITIN"/>
    <property type="match status" value="1"/>
</dbReference>
<keyword evidence="12" id="KW-1185">Reference proteome</keyword>
<comment type="catalytic activity">
    <reaction evidence="9">
        <text>4 Fe(2+) + O2 + 4 H(+) = 4 Fe(3+) + 2 H2O</text>
        <dbReference type="Rhea" id="RHEA:11148"/>
        <dbReference type="ChEBI" id="CHEBI:15377"/>
        <dbReference type="ChEBI" id="CHEBI:15378"/>
        <dbReference type="ChEBI" id="CHEBI:15379"/>
        <dbReference type="ChEBI" id="CHEBI:29033"/>
        <dbReference type="ChEBI" id="CHEBI:29034"/>
        <dbReference type="EC" id="1.16.3.1"/>
    </reaction>
</comment>
<dbReference type="InterPro" id="IPR012347">
    <property type="entry name" value="Ferritin-like"/>
</dbReference>
<evidence type="ECO:0000256" key="3">
    <source>
        <dbReference type="ARBA" id="ARBA00013107"/>
    </source>
</evidence>
<evidence type="ECO:0000256" key="9">
    <source>
        <dbReference type="ARBA" id="ARBA00047990"/>
    </source>
</evidence>
<comment type="subunit">
    <text evidence="2">Homooligomer of 24 subunits, arranged as 12 dimers, that are packed together to form an approximately spherical molecule with a central cavity, in which large amounts of iron can be deposited.</text>
</comment>
<dbReference type="AlphaFoldDB" id="A0A8J3QXT6"/>
<evidence type="ECO:0000256" key="2">
    <source>
        <dbReference type="ARBA" id="ARBA00011637"/>
    </source>
</evidence>
<dbReference type="PROSITE" id="PS50905">
    <property type="entry name" value="FERRITIN_LIKE"/>
    <property type="match status" value="1"/>
</dbReference>
<evidence type="ECO:0000256" key="8">
    <source>
        <dbReference type="ARBA" id="ARBA00036243"/>
    </source>
</evidence>
<evidence type="ECO:0000256" key="5">
    <source>
        <dbReference type="ARBA" id="ARBA00022617"/>
    </source>
</evidence>
<sequence length="138" mass="15348">MDQKAFVELLNQDLSTEYQSIVQYTQHIATIKGAQYQALIEELRNHVNQELTHAMTLAEQVDFLGGVPTVAVPDIPNEPDEDAALRQDLALETAQLQRYRDRVAQAGELGLPDVAEALKPLLTQTQDHVMDLQTALGQ</sequence>
<accession>A0A8J3QXT6</accession>
<dbReference type="PRINTS" id="PR00601">
    <property type="entry name" value="BACFERRITIN"/>
</dbReference>
<feature type="domain" description="Ferritin-like diiron" evidence="10">
    <location>
        <begin position="1"/>
        <end position="138"/>
    </location>
</feature>
<dbReference type="InterPro" id="IPR008331">
    <property type="entry name" value="Ferritin_DPS_dom"/>
</dbReference>
<evidence type="ECO:0000256" key="7">
    <source>
        <dbReference type="ARBA" id="ARBA00023004"/>
    </source>
</evidence>
<dbReference type="Pfam" id="PF00210">
    <property type="entry name" value="Ferritin"/>
    <property type="match status" value="1"/>
</dbReference>
<comment type="catalytic activity">
    <reaction evidence="8">
        <text>Fe(2+)(in) = Fe(2+)(out)</text>
        <dbReference type="Rhea" id="RHEA:28486"/>
        <dbReference type="ChEBI" id="CHEBI:29033"/>
    </reaction>
</comment>
<evidence type="ECO:0000256" key="1">
    <source>
        <dbReference type="ARBA" id="ARBA00001970"/>
    </source>
</evidence>
<name>A0A8J3QXT6_9ACTN</name>
<keyword evidence="6" id="KW-0479">Metal-binding</keyword>
<organism evidence="11 12">
    <name type="scientific">Rugosimonospora africana</name>
    <dbReference type="NCBI Taxonomy" id="556532"/>
    <lineage>
        <taxon>Bacteria</taxon>
        <taxon>Bacillati</taxon>
        <taxon>Actinomycetota</taxon>
        <taxon>Actinomycetes</taxon>
        <taxon>Micromonosporales</taxon>
        <taxon>Micromonosporaceae</taxon>
        <taxon>Rugosimonospora</taxon>
    </lineage>
</organism>
<comment type="caution">
    <text evidence="11">The sequence shown here is derived from an EMBL/GenBank/DDBJ whole genome shotgun (WGS) entry which is preliminary data.</text>
</comment>
<evidence type="ECO:0000313" key="11">
    <source>
        <dbReference type="EMBL" id="GIH17813.1"/>
    </source>
</evidence>
<dbReference type="EC" id="1.16.3.1" evidence="3"/>
<dbReference type="GO" id="GO:0004322">
    <property type="term" value="F:ferroxidase activity"/>
    <property type="evidence" value="ECO:0007669"/>
    <property type="project" value="UniProtKB-EC"/>
</dbReference>
<keyword evidence="5" id="KW-0349">Heme</keyword>
<reference evidence="11" key="1">
    <citation type="submission" date="2021-01" db="EMBL/GenBank/DDBJ databases">
        <title>Whole genome shotgun sequence of Rugosimonospora africana NBRC 104875.</title>
        <authorList>
            <person name="Komaki H."/>
            <person name="Tamura T."/>
        </authorList>
    </citation>
    <scope>NUCLEOTIDE SEQUENCE</scope>
    <source>
        <strain evidence="11">NBRC 104875</strain>
    </source>
</reference>
<dbReference type="GO" id="GO:0005829">
    <property type="term" value="C:cytosol"/>
    <property type="evidence" value="ECO:0007669"/>
    <property type="project" value="TreeGrafter"/>
</dbReference>
<dbReference type="EMBL" id="BONZ01000057">
    <property type="protein sequence ID" value="GIH17813.1"/>
    <property type="molecule type" value="Genomic_DNA"/>
</dbReference>
<dbReference type="InterPro" id="IPR009040">
    <property type="entry name" value="Ferritin-like_diiron"/>
</dbReference>
<protein>
    <recommendedName>
        <fullName evidence="3">ferroxidase</fullName>
        <ecNumber evidence="3">1.16.3.1</ecNumber>
    </recommendedName>
</protein>
<dbReference type="SUPFAM" id="SSF47240">
    <property type="entry name" value="Ferritin-like"/>
    <property type="match status" value="1"/>
</dbReference>
<dbReference type="CDD" id="cd00657">
    <property type="entry name" value="Ferritin_like"/>
    <property type="match status" value="1"/>
</dbReference>